<evidence type="ECO:0000256" key="5">
    <source>
        <dbReference type="ARBA" id="ARBA00023242"/>
    </source>
</evidence>
<dbReference type="CDD" id="cd10017">
    <property type="entry name" value="B3_DNA"/>
    <property type="match status" value="1"/>
</dbReference>
<evidence type="ECO:0000313" key="7">
    <source>
        <dbReference type="EMBL" id="CAH9068142.1"/>
    </source>
</evidence>
<dbReference type="GO" id="GO:0003700">
    <property type="term" value="F:DNA-binding transcription factor activity"/>
    <property type="evidence" value="ECO:0007669"/>
    <property type="project" value="InterPro"/>
</dbReference>
<dbReference type="EMBL" id="CAMAPE010000005">
    <property type="protein sequence ID" value="CAH9068142.1"/>
    <property type="molecule type" value="Genomic_DNA"/>
</dbReference>
<dbReference type="PANTHER" id="PTHR31140:SF73">
    <property type="entry name" value="B3 DOMAIN-CONTAINING TRANSCRIPTION FACTOR FUS3"/>
    <property type="match status" value="1"/>
</dbReference>
<sequence length="418" mass="47428">MNELGLNKCHADRRGIFARFAQFRNSTLLKSPIPHRFLLRKLRRSVVEEERELNWWRGMEISEVSGALAAQDSSADRFSFMAMAGFGSGSINNHRDYNFNYSNNDNATNPLLHQFGNSCSSSPPVDHHLTHPHLASSSVNALQLRKRMRSRRRRRSSLNYSPLLLHCHSAFHLPRVSPPLYPTPPALDSSRYRFLFDKELKNSDVGPLRRIVIPKKPAEDYLPKLLIKEGFPISMEDMDGLHAWNFKFRYWPNNSSRMYVLENTGGFVHEHSLGQGDFIAFYMDEHKQNYVIEARKCGDQEAYNRAACVLKDEYAQNGESGGAIQNEVAESEAADYKSSSSCCYPQSFPRVDEESAEQTSTFVYETSFSSEVVSPFDFLGGSMTMMNNYSSFDPLSSFGSIDDSLSIDDFYSAAATDK</sequence>
<evidence type="ECO:0000313" key="8">
    <source>
        <dbReference type="Proteomes" id="UP001152484"/>
    </source>
</evidence>
<evidence type="ECO:0000256" key="2">
    <source>
        <dbReference type="ARBA" id="ARBA00023015"/>
    </source>
</evidence>
<dbReference type="SMART" id="SM01019">
    <property type="entry name" value="B3"/>
    <property type="match status" value="1"/>
</dbReference>
<proteinExistence type="predicted"/>
<dbReference type="InterPro" id="IPR003340">
    <property type="entry name" value="B3_DNA-bd"/>
</dbReference>
<dbReference type="Proteomes" id="UP001152484">
    <property type="component" value="Unassembled WGS sequence"/>
</dbReference>
<comment type="subcellular location">
    <subcellularLocation>
        <location evidence="1">Nucleus</location>
    </subcellularLocation>
</comment>
<dbReference type="SUPFAM" id="SSF101936">
    <property type="entry name" value="DNA-binding pseudobarrel domain"/>
    <property type="match status" value="1"/>
</dbReference>
<dbReference type="AlphaFoldDB" id="A0A9P1DZS0"/>
<evidence type="ECO:0000256" key="4">
    <source>
        <dbReference type="ARBA" id="ARBA00023163"/>
    </source>
</evidence>
<dbReference type="OrthoDB" id="757982at2759"/>
<name>A0A9P1DZS0_CUSEU</name>
<keyword evidence="3" id="KW-0238">DNA-binding</keyword>
<dbReference type="GO" id="GO:0005634">
    <property type="term" value="C:nucleus"/>
    <property type="evidence" value="ECO:0007669"/>
    <property type="project" value="UniProtKB-SubCell"/>
</dbReference>
<dbReference type="PROSITE" id="PS50863">
    <property type="entry name" value="B3"/>
    <property type="match status" value="1"/>
</dbReference>
<dbReference type="InterPro" id="IPR015300">
    <property type="entry name" value="DNA-bd_pseudobarrel_sf"/>
</dbReference>
<gene>
    <name evidence="7" type="ORF">CEURO_LOCUS2741</name>
</gene>
<dbReference type="Gene3D" id="2.40.330.10">
    <property type="entry name" value="DNA-binding pseudobarrel domain"/>
    <property type="match status" value="1"/>
</dbReference>
<keyword evidence="4" id="KW-0804">Transcription</keyword>
<dbReference type="PANTHER" id="PTHR31140">
    <property type="entry name" value="B3 DOMAIN-CONTAINING TRANSCRIPTION FACTOR ABI3"/>
    <property type="match status" value="1"/>
</dbReference>
<organism evidence="7 8">
    <name type="scientific">Cuscuta europaea</name>
    <name type="common">European dodder</name>
    <dbReference type="NCBI Taxonomy" id="41803"/>
    <lineage>
        <taxon>Eukaryota</taxon>
        <taxon>Viridiplantae</taxon>
        <taxon>Streptophyta</taxon>
        <taxon>Embryophyta</taxon>
        <taxon>Tracheophyta</taxon>
        <taxon>Spermatophyta</taxon>
        <taxon>Magnoliopsida</taxon>
        <taxon>eudicotyledons</taxon>
        <taxon>Gunneridae</taxon>
        <taxon>Pentapetalae</taxon>
        <taxon>asterids</taxon>
        <taxon>lamiids</taxon>
        <taxon>Solanales</taxon>
        <taxon>Convolvulaceae</taxon>
        <taxon>Cuscuteae</taxon>
        <taxon>Cuscuta</taxon>
        <taxon>Cuscuta subgen. Cuscuta</taxon>
    </lineage>
</organism>
<dbReference type="InterPro" id="IPR044800">
    <property type="entry name" value="LEC2-like"/>
</dbReference>
<comment type="caution">
    <text evidence="7">The sequence shown here is derived from an EMBL/GenBank/DDBJ whole genome shotgun (WGS) entry which is preliminary data.</text>
</comment>
<evidence type="ECO:0000259" key="6">
    <source>
        <dbReference type="PROSITE" id="PS50863"/>
    </source>
</evidence>
<accession>A0A9P1DZS0</accession>
<reference evidence="7" key="1">
    <citation type="submission" date="2022-07" db="EMBL/GenBank/DDBJ databases">
        <authorList>
            <person name="Macas J."/>
            <person name="Novak P."/>
            <person name="Neumann P."/>
        </authorList>
    </citation>
    <scope>NUCLEOTIDE SEQUENCE</scope>
</reference>
<protein>
    <recommendedName>
        <fullName evidence="6">TF-B3 domain-containing protein</fullName>
    </recommendedName>
</protein>
<evidence type="ECO:0000256" key="3">
    <source>
        <dbReference type="ARBA" id="ARBA00023125"/>
    </source>
</evidence>
<feature type="domain" description="TF-B3" evidence="6">
    <location>
        <begin position="196"/>
        <end position="298"/>
    </location>
</feature>
<keyword evidence="5" id="KW-0539">Nucleus</keyword>
<keyword evidence="2" id="KW-0805">Transcription regulation</keyword>
<dbReference type="Pfam" id="PF02362">
    <property type="entry name" value="B3"/>
    <property type="match status" value="1"/>
</dbReference>
<evidence type="ECO:0000256" key="1">
    <source>
        <dbReference type="ARBA" id="ARBA00004123"/>
    </source>
</evidence>
<keyword evidence="8" id="KW-1185">Reference proteome</keyword>
<dbReference type="GO" id="GO:0003677">
    <property type="term" value="F:DNA binding"/>
    <property type="evidence" value="ECO:0007669"/>
    <property type="project" value="UniProtKB-KW"/>
</dbReference>